<sequence>MVFLKIFSGYVVLDKKLDLKRIYVEITNYCNLSCKMCFRNEWSEKEGFMDEDLFKKIIFQAEKFPELSEIFFGGIGEPTVHPNFLEFLDLAKNFRVSFSTNGILVEEMAEEIVKRNVDRVYVSLDCIPPAKSEIGHEESALNAIIALDKAKEKYGKDKPTICVEFVVTKENVSELSKLPELRKYGVAEIIVSNLVPTSEELSDAIVYSPCKENNPADELVKKCFRGPKYVIPEFRVRTERSCNFVKRRSAVIRWDGEVCPCYRLLHDYAEYIFGRKVDVKSFSFGNVREVSLEDIWTSDEYLKFRYVVENSLYASCTDCKHVNGCYYSLSTEMDCFGNSPNCGDCLWARGIVICP</sequence>
<dbReference type="PROSITE" id="PS01305">
    <property type="entry name" value="MOAA_NIFB_PQQE"/>
    <property type="match status" value="1"/>
</dbReference>
<evidence type="ECO:0000256" key="1">
    <source>
        <dbReference type="ARBA" id="ARBA00001966"/>
    </source>
</evidence>
<evidence type="ECO:0000256" key="5">
    <source>
        <dbReference type="ARBA" id="ARBA00023004"/>
    </source>
</evidence>
<dbReference type="Proteomes" id="UP000002613">
    <property type="component" value="Chromosome"/>
</dbReference>
<dbReference type="GO" id="GO:0046872">
    <property type="term" value="F:metal ion binding"/>
    <property type="evidence" value="ECO:0007669"/>
    <property type="project" value="UniProtKB-KW"/>
</dbReference>
<dbReference type="GO" id="GO:0051539">
    <property type="term" value="F:4 iron, 4 sulfur cluster binding"/>
    <property type="evidence" value="ECO:0007669"/>
    <property type="project" value="UniProtKB-KW"/>
</dbReference>
<dbReference type="SUPFAM" id="SSF102114">
    <property type="entry name" value="Radical SAM enzymes"/>
    <property type="match status" value="1"/>
</dbReference>
<evidence type="ECO:0000256" key="6">
    <source>
        <dbReference type="ARBA" id="ARBA00023014"/>
    </source>
</evidence>
<dbReference type="NCBIfam" id="TIGR04317">
    <property type="entry name" value="W_rSAM_matur"/>
    <property type="match status" value="1"/>
</dbReference>
<dbReference type="SFLD" id="SFLDG01067">
    <property type="entry name" value="SPASM/twitch_domain_containing"/>
    <property type="match status" value="1"/>
</dbReference>
<dbReference type="PANTHER" id="PTHR11228:SF34">
    <property type="entry name" value="TUNGSTEN-CONTAINING ALDEHYDE FERREDOXIN OXIDOREDUCTASE COFACTOR MODIFYING PROTEIN"/>
    <property type="match status" value="1"/>
</dbReference>
<dbReference type="OrthoDB" id="5620at2157"/>
<dbReference type="GeneID" id="8779638"/>
<dbReference type="InterPro" id="IPR027604">
    <property type="entry name" value="W_rSAM_matur"/>
</dbReference>
<dbReference type="InterPro" id="IPR007197">
    <property type="entry name" value="rSAM"/>
</dbReference>
<dbReference type="Gene3D" id="3.20.20.70">
    <property type="entry name" value="Aldolase class I"/>
    <property type="match status" value="1"/>
</dbReference>
<dbReference type="HOGENOM" id="CLU_009273_1_1_2"/>
<reference evidence="8 9" key="2">
    <citation type="journal article" date="2011" name="Stand. Genomic Sci.">
        <title>Complete genome sequence of Ferroglobus placidus AEDII12DO.</title>
        <authorList>
            <person name="Anderson I."/>
            <person name="Risso C."/>
            <person name="Holmes D."/>
            <person name="Lucas S."/>
            <person name="Copeland A."/>
            <person name="Lapidus A."/>
            <person name="Cheng J.F."/>
            <person name="Bruce D."/>
            <person name="Goodwin L."/>
            <person name="Pitluck S."/>
            <person name="Saunders E."/>
            <person name="Brettin T."/>
            <person name="Detter J.C."/>
            <person name="Han C."/>
            <person name="Tapia R."/>
            <person name="Larimer F."/>
            <person name="Land M."/>
            <person name="Hauser L."/>
            <person name="Woyke T."/>
            <person name="Lovley D."/>
            <person name="Kyrpides N."/>
            <person name="Ivanova N."/>
        </authorList>
    </citation>
    <scope>NUCLEOTIDE SEQUENCE [LARGE SCALE GENOMIC DNA]</scope>
    <source>
        <strain evidence="9">DSM 10642 / AEDII12DO</strain>
    </source>
</reference>
<evidence type="ECO:0000313" key="8">
    <source>
        <dbReference type="EMBL" id="ADC66233.1"/>
    </source>
</evidence>
<keyword evidence="9" id="KW-1185">Reference proteome</keyword>
<dbReference type="RefSeq" id="WP_012966572.1">
    <property type="nucleotide sequence ID" value="NC_013849.1"/>
</dbReference>
<dbReference type="STRING" id="589924.Ferp_2102"/>
<dbReference type="SFLD" id="SFLDF00570">
    <property type="entry name" value="tungsten_cofactor_oxidoreducas"/>
    <property type="match status" value="1"/>
</dbReference>
<reference evidence="9" key="1">
    <citation type="submission" date="2010-02" db="EMBL/GenBank/DDBJ databases">
        <title>Complete sequence of Ferroglobus placidus DSM 10642.</title>
        <authorList>
            <consortium name="US DOE Joint Genome Institute"/>
            <person name="Lucas S."/>
            <person name="Copeland A."/>
            <person name="Lapidus A."/>
            <person name="Cheng J.-F."/>
            <person name="Bruce D."/>
            <person name="Goodwin L."/>
            <person name="Pitluck S."/>
            <person name="Saunders E."/>
            <person name="Brettin T."/>
            <person name="Detter J.C."/>
            <person name="Han C."/>
            <person name="Tapia R."/>
            <person name="Larimer F."/>
            <person name="Land M."/>
            <person name="Hauser L."/>
            <person name="Kyrpides N."/>
            <person name="Ivanova N."/>
            <person name="Holmes D."/>
            <person name="Lovley D."/>
            <person name="Kyrpides N."/>
            <person name="Anderson I.J."/>
            <person name="Woyke T."/>
        </authorList>
    </citation>
    <scope>NUCLEOTIDE SEQUENCE [LARGE SCALE GENOMIC DNA]</scope>
    <source>
        <strain evidence="9">DSM 10642 / AEDII12DO</strain>
    </source>
</reference>
<evidence type="ECO:0000256" key="3">
    <source>
        <dbReference type="ARBA" id="ARBA00022691"/>
    </source>
</evidence>
<dbReference type="Pfam" id="PF04055">
    <property type="entry name" value="Radical_SAM"/>
    <property type="match status" value="1"/>
</dbReference>
<organism evidence="8 9">
    <name type="scientific">Ferroglobus placidus (strain DSM 10642 / AEDII12DO)</name>
    <dbReference type="NCBI Taxonomy" id="589924"/>
    <lineage>
        <taxon>Archaea</taxon>
        <taxon>Methanobacteriati</taxon>
        <taxon>Methanobacteriota</taxon>
        <taxon>Archaeoglobi</taxon>
        <taxon>Archaeoglobales</taxon>
        <taxon>Archaeoglobaceae</taxon>
        <taxon>Ferroglobus</taxon>
    </lineage>
</organism>
<feature type="domain" description="Radical SAM core" evidence="7">
    <location>
        <begin position="16"/>
        <end position="228"/>
    </location>
</feature>
<evidence type="ECO:0000256" key="2">
    <source>
        <dbReference type="ARBA" id="ARBA00022485"/>
    </source>
</evidence>
<evidence type="ECO:0000256" key="4">
    <source>
        <dbReference type="ARBA" id="ARBA00022723"/>
    </source>
</evidence>
<keyword evidence="3" id="KW-0949">S-adenosyl-L-methionine</keyword>
<dbReference type="SFLD" id="SFLDG01387">
    <property type="entry name" value="BtrN-like_SPASM_domain_contain"/>
    <property type="match status" value="1"/>
</dbReference>
<dbReference type="KEGG" id="fpl:Ferp_2102"/>
<keyword evidence="5" id="KW-0408">Iron</keyword>
<proteinExistence type="predicted"/>
<dbReference type="Pfam" id="PF13186">
    <property type="entry name" value="SPASM"/>
    <property type="match status" value="1"/>
</dbReference>
<accession>D3S0H0</accession>
<dbReference type="PANTHER" id="PTHR11228">
    <property type="entry name" value="RADICAL SAM DOMAIN PROTEIN"/>
    <property type="match status" value="1"/>
</dbReference>
<dbReference type="InterPro" id="IPR023885">
    <property type="entry name" value="4Fe4S-binding_SPASM_dom"/>
</dbReference>
<dbReference type="PROSITE" id="PS51918">
    <property type="entry name" value="RADICAL_SAM"/>
    <property type="match status" value="1"/>
</dbReference>
<evidence type="ECO:0000259" key="7">
    <source>
        <dbReference type="PROSITE" id="PS51918"/>
    </source>
</evidence>
<dbReference type="GO" id="GO:0003824">
    <property type="term" value="F:catalytic activity"/>
    <property type="evidence" value="ECO:0007669"/>
    <property type="project" value="InterPro"/>
</dbReference>
<dbReference type="InterPro" id="IPR050377">
    <property type="entry name" value="Radical_SAM_PqqE_MftC-like"/>
</dbReference>
<name>D3S0H0_FERPA</name>
<dbReference type="InterPro" id="IPR013785">
    <property type="entry name" value="Aldolase_TIM"/>
</dbReference>
<dbReference type="PaxDb" id="589924-Ferp_2102"/>
<evidence type="ECO:0000313" key="9">
    <source>
        <dbReference type="Proteomes" id="UP000002613"/>
    </source>
</evidence>
<dbReference type="SFLD" id="SFLDS00029">
    <property type="entry name" value="Radical_SAM"/>
    <property type="match status" value="1"/>
</dbReference>
<dbReference type="InterPro" id="IPR034391">
    <property type="entry name" value="AdoMet-like_SPASM_containing"/>
</dbReference>
<dbReference type="eggNOG" id="arCOG00938">
    <property type="taxonomic scope" value="Archaea"/>
</dbReference>
<dbReference type="CDD" id="cd01335">
    <property type="entry name" value="Radical_SAM"/>
    <property type="match status" value="1"/>
</dbReference>
<dbReference type="CDD" id="cd21121">
    <property type="entry name" value="SPASM_Cmo-like"/>
    <property type="match status" value="1"/>
</dbReference>
<dbReference type="AlphaFoldDB" id="D3S0H0"/>
<comment type="cofactor">
    <cofactor evidence="1">
        <name>[4Fe-4S] cluster</name>
        <dbReference type="ChEBI" id="CHEBI:49883"/>
    </cofactor>
</comment>
<dbReference type="InterPro" id="IPR058240">
    <property type="entry name" value="rSAM_sf"/>
</dbReference>
<gene>
    <name evidence="8" type="ordered locus">Ferp_2102</name>
</gene>
<protein>
    <submittedName>
        <fullName evidence="8">Radical SAM domain protein</fullName>
    </submittedName>
</protein>
<keyword evidence="4" id="KW-0479">Metal-binding</keyword>
<dbReference type="InterPro" id="IPR000385">
    <property type="entry name" value="MoaA_NifB_PqqE_Fe-S-bd_CS"/>
</dbReference>
<keyword evidence="2" id="KW-0004">4Fe-4S</keyword>
<dbReference type="EMBL" id="CP001899">
    <property type="protein sequence ID" value="ADC66233.1"/>
    <property type="molecule type" value="Genomic_DNA"/>
</dbReference>
<keyword evidence="6" id="KW-0411">Iron-sulfur</keyword>